<keyword evidence="9" id="KW-1185">Reference proteome</keyword>
<evidence type="ECO:0000313" key="9">
    <source>
        <dbReference type="Proteomes" id="UP000253606"/>
    </source>
</evidence>
<dbReference type="SUPFAM" id="SSF53383">
    <property type="entry name" value="PLP-dependent transferases"/>
    <property type="match status" value="1"/>
</dbReference>
<dbReference type="PANTHER" id="PTHR43488">
    <property type="entry name" value="GLUTAMATE-PYRUVATE AMINOTRANSFERASE ALAA"/>
    <property type="match status" value="1"/>
</dbReference>
<dbReference type="GO" id="GO:0030170">
    <property type="term" value="F:pyridoxal phosphate binding"/>
    <property type="evidence" value="ECO:0007669"/>
    <property type="project" value="InterPro"/>
</dbReference>
<evidence type="ECO:0000256" key="2">
    <source>
        <dbReference type="ARBA" id="ARBA00007441"/>
    </source>
</evidence>
<dbReference type="InterPro" id="IPR015422">
    <property type="entry name" value="PyrdxlP-dep_Trfase_small"/>
</dbReference>
<evidence type="ECO:0000256" key="4">
    <source>
        <dbReference type="ARBA" id="ARBA00022679"/>
    </source>
</evidence>
<dbReference type="EMBL" id="CP030840">
    <property type="protein sequence ID" value="AXC09420.1"/>
    <property type="molecule type" value="Genomic_DNA"/>
</dbReference>
<dbReference type="Gene3D" id="3.40.640.10">
    <property type="entry name" value="Type I PLP-dependent aspartate aminotransferase-like (Major domain)"/>
    <property type="match status" value="1"/>
</dbReference>
<proteinExistence type="inferred from homology"/>
<evidence type="ECO:0000313" key="8">
    <source>
        <dbReference type="EMBL" id="AXC09420.1"/>
    </source>
</evidence>
<dbReference type="Gene3D" id="3.90.1150.10">
    <property type="entry name" value="Aspartate Aminotransferase, domain 1"/>
    <property type="match status" value="1"/>
</dbReference>
<evidence type="ECO:0000256" key="3">
    <source>
        <dbReference type="ARBA" id="ARBA00022576"/>
    </source>
</evidence>
<dbReference type="KEGG" id="abas:ACPOL_0033"/>
<organism evidence="8 9">
    <name type="scientific">Acidisarcina polymorpha</name>
    <dbReference type="NCBI Taxonomy" id="2211140"/>
    <lineage>
        <taxon>Bacteria</taxon>
        <taxon>Pseudomonadati</taxon>
        <taxon>Acidobacteriota</taxon>
        <taxon>Terriglobia</taxon>
        <taxon>Terriglobales</taxon>
        <taxon>Acidobacteriaceae</taxon>
        <taxon>Acidisarcina</taxon>
    </lineage>
</organism>
<feature type="domain" description="Aminotransferase class I/classII large" evidence="7">
    <location>
        <begin position="65"/>
        <end position="385"/>
    </location>
</feature>
<name>A0A2Z5FRV3_9BACT</name>
<dbReference type="AlphaFoldDB" id="A0A2Z5FRV3"/>
<protein>
    <recommendedName>
        <fullName evidence="6">alanine transaminase</fullName>
        <ecNumber evidence="6">2.6.1.2</ecNumber>
    </recommendedName>
</protein>
<dbReference type="CDD" id="cd00609">
    <property type="entry name" value="AAT_like"/>
    <property type="match status" value="1"/>
</dbReference>
<keyword evidence="5" id="KW-0663">Pyridoxal phosphate</keyword>
<dbReference type="Proteomes" id="UP000253606">
    <property type="component" value="Chromosome"/>
</dbReference>
<sequence>MEPRFSQRTSWDTAETEWARLLRERRLTGLPIFDLTASNPTRAGFAYDESLLRPLLSSAALEYEPNPKGLRSAREAIAAYYAGHGAVLDPEQVLLTTSTSEAYSFVFRLLCNPGDEVLIAQPSYPLFDFLAALDDVRLVPYPLFYDYGWHLDEGALRQKITSRTRAIALVHPNNPTGHFTKPEERKALEAICVEHGLTLIVDEVFLDYAVSEGPTEESFASGEHPVLTFVLSGLSKIAGLPQMKAAWLACFGPQPTLLSALDRLDVIADTFLSMNAPVQAAIPFWLSSRSSIQQQIGQRIKANLDTLDAMLAKSGVIRRLAIEAGWYAVLRIPAHGSDEETACRLIREHGVAIHSGEAFGFDAAGWLVASLLPTESEFKRALEYITAEFETGPTGKI</sequence>
<comment type="cofactor">
    <cofactor evidence="1">
        <name>pyridoxal 5'-phosphate</name>
        <dbReference type="ChEBI" id="CHEBI:597326"/>
    </cofactor>
</comment>
<dbReference type="PANTHER" id="PTHR43488:SF2">
    <property type="entry name" value="GLUTAMATE-PYRUVATE AMINOTRANSFERASE ALAA"/>
    <property type="match status" value="1"/>
</dbReference>
<dbReference type="GO" id="GO:0004021">
    <property type="term" value="F:L-alanine:2-oxoglutarate aminotransferase activity"/>
    <property type="evidence" value="ECO:0007669"/>
    <property type="project" value="UniProtKB-EC"/>
</dbReference>
<dbReference type="Pfam" id="PF00155">
    <property type="entry name" value="Aminotran_1_2"/>
    <property type="match status" value="1"/>
</dbReference>
<reference evidence="8 9" key="1">
    <citation type="journal article" date="2018" name="Front. Microbiol.">
        <title>Hydrolytic Capabilities as a Key to Environmental Success: Chitinolytic and Cellulolytic Acidobacteria From Acidic Sub-arctic Soils and Boreal Peatlands.</title>
        <authorList>
            <person name="Belova S.E."/>
            <person name="Ravin N.V."/>
            <person name="Pankratov T.A."/>
            <person name="Rakitin A.L."/>
            <person name="Ivanova A.A."/>
            <person name="Beletsky A.V."/>
            <person name="Mardanov A.V."/>
            <person name="Sinninghe Damste J.S."/>
            <person name="Dedysh S.N."/>
        </authorList>
    </citation>
    <scope>NUCLEOTIDE SEQUENCE [LARGE SCALE GENOMIC DNA]</scope>
    <source>
        <strain evidence="8 9">SBC82</strain>
    </source>
</reference>
<dbReference type="OrthoDB" id="9802328at2"/>
<dbReference type="EC" id="2.6.1.2" evidence="6"/>
<comment type="similarity">
    <text evidence="2">Belongs to the class-I pyridoxal-phosphate-dependent aminotransferase family.</text>
</comment>
<dbReference type="InterPro" id="IPR015424">
    <property type="entry name" value="PyrdxlP-dep_Trfase"/>
</dbReference>
<evidence type="ECO:0000256" key="1">
    <source>
        <dbReference type="ARBA" id="ARBA00001933"/>
    </source>
</evidence>
<keyword evidence="4 8" id="KW-0808">Transferase</keyword>
<dbReference type="InterPro" id="IPR004839">
    <property type="entry name" value="Aminotransferase_I/II_large"/>
</dbReference>
<dbReference type="InterPro" id="IPR015421">
    <property type="entry name" value="PyrdxlP-dep_Trfase_major"/>
</dbReference>
<accession>A0A2Z5FRV3</accession>
<keyword evidence="3 8" id="KW-0032">Aminotransferase</keyword>
<dbReference type="InterPro" id="IPR051926">
    <property type="entry name" value="Ala_Aminotransferase"/>
</dbReference>
<gene>
    <name evidence="8" type="ORF">ACPOL_0033</name>
</gene>
<evidence type="ECO:0000259" key="7">
    <source>
        <dbReference type="Pfam" id="PF00155"/>
    </source>
</evidence>
<dbReference type="RefSeq" id="WP_114205267.1">
    <property type="nucleotide sequence ID" value="NZ_CP030840.1"/>
</dbReference>
<evidence type="ECO:0000256" key="6">
    <source>
        <dbReference type="ARBA" id="ARBA00026106"/>
    </source>
</evidence>
<evidence type="ECO:0000256" key="5">
    <source>
        <dbReference type="ARBA" id="ARBA00022898"/>
    </source>
</evidence>